<gene>
    <name evidence="1" type="ORF">UN64_10615</name>
</gene>
<sequence>METLTKAWYSDQGTQKKQRDVSQMKEHRAQYGITGNCFDLALWLLDEFKKDVVKAYPIGSKFNTEKAHVAVIALDENGRRYMCDLGDQWLTPILVDTDADDYTNEKLTGFFPGANIQVQPENNGFIEILYHRPNGKWSTQTFNLEPINMNDFTHAAEFSQNHIHPYPLFECRIPYQSEVAHWEFYNWESFLSTNEGLHQGEQTDSIEHWVSVIHEKANYNKDFLFDALTKYK</sequence>
<dbReference type="Proteomes" id="UP000188597">
    <property type="component" value="Unassembled WGS sequence"/>
</dbReference>
<dbReference type="EMBL" id="MQMF01000002">
    <property type="protein sequence ID" value="OOE13157.1"/>
    <property type="molecule type" value="Genomic_DNA"/>
</dbReference>
<dbReference type="AlphaFoldDB" id="A0A1V3GA57"/>
<protein>
    <submittedName>
        <fullName evidence="1">Uncharacterized protein</fullName>
    </submittedName>
</protein>
<dbReference type="OrthoDB" id="2591886at2"/>
<dbReference type="SUPFAM" id="SSF54001">
    <property type="entry name" value="Cysteine proteinases"/>
    <property type="match status" value="1"/>
</dbReference>
<evidence type="ECO:0000313" key="1">
    <source>
        <dbReference type="EMBL" id="OOE13157.1"/>
    </source>
</evidence>
<reference evidence="1 2" key="1">
    <citation type="submission" date="2016-11" db="EMBL/GenBank/DDBJ databases">
        <authorList>
            <person name="Jaros S."/>
            <person name="Januszkiewicz K."/>
            <person name="Wedrychowicz H."/>
        </authorList>
    </citation>
    <scope>NUCLEOTIDE SEQUENCE [LARGE SCALE GENOMIC DNA]</scope>
    <source>
        <strain evidence="1 2">Con a/3</strain>
    </source>
</reference>
<proteinExistence type="predicted"/>
<comment type="caution">
    <text evidence="1">The sequence shown here is derived from an EMBL/GenBank/DDBJ whole genome shotgun (WGS) entry which is preliminary data.</text>
</comment>
<dbReference type="RefSeq" id="WP_077363726.1">
    <property type="nucleotide sequence ID" value="NZ_MQMF01000002.1"/>
</dbReference>
<evidence type="ECO:0000313" key="2">
    <source>
        <dbReference type="Proteomes" id="UP000188597"/>
    </source>
</evidence>
<accession>A0A1V3GA57</accession>
<name>A0A1V3GA57_9BACL</name>
<organism evidence="1 2">
    <name type="scientific">Fictibacillus arsenicus</name>
    <dbReference type="NCBI Taxonomy" id="255247"/>
    <lineage>
        <taxon>Bacteria</taxon>
        <taxon>Bacillati</taxon>
        <taxon>Bacillota</taxon>
        <taxon>Bacilli</taxon>
        <taxon>Bacillales</taxon>
        <taxon>Fictibacillaceae</taxon>
        <taxon>Fictibacillus</taxon>
    </lineage>
</organism>
<dbReference type="InterPro" id="IPR038765">
    <property type="entry name" value="Papain-like_cys_pep_sf"/>
</dbReference>